<gene>
    <name evidence="6" type="ORF">Vbra_5077</name>
</gene>
<evidence type="ECO:0000259" key="5">
    <source>
        <dbReference type="Pfam" id="PF22972"/>
    </source>
</evidence>
<feature type="compositionally biased region" description="Acidic residues" evidence="3">
    <location>
        <begin position="798"/>
        <end position="813"/>
    </location>
</feature>
<reference evidence="6 7" key="1">
    <citation type="submission" date="2014-11" db="EMBL/GenBank/DDBJ databases">
        <authorList>
            <person name="Zhu J."/>
            <person name="Qi W."/>
            <person name="Song R."/>
        </authorList>
    </citation>
    <scope>NUCLEOTIDE SEQUENCE [LARGE SCALE GENOMIC DNA]</scope>
</reference>
<dbReference type="Proteomes" id="UP000041254">
    <property type="component" value="Unassembled WGS sequence"/>
</dbReference>
<dbReference type="InterPro" id="IPR055236">
    <property type="entry name" value="EVH1_PP4R3"/>
</dbReference>
<dbReference type="PANTHER" id="PTHR23318:SF0">
    <property type="entry name" value="SERINE_THREONINE-PROTEIN PHOSPHATASE 4 REGULATORY SUBUNIT 3"/>
    <property type="match status" value="1"/>
</dbReference>
<feature type="domain" description="Serine/threonine-protein phosphatase 4 regulatory subunit 3-like central" evidence="4">
    <location>
        <begin position="146"/>
        <end position="370"/>
    </location>
</feature>
<dbReference type="OMA" id="QTHRLHY"/>
<proteinExistence type="predicted"/>
<feature type="compositionally biased region" description="Basic and acidic residues" evidence="3">
    <location>
        <begin position="388"/>
        <end position="397"/>
    </location>
</feature>
<sequence>MDGQPMDVDDTTPGGAASKRVKLYELDADSGAWKDRGTGHVICDTYGREFKITVKGEEQGNLLLNSIVDESHNYTHQKDTIITWQEPKRTGGADAYQALSFQQPAGCHEVWSFIQRAIQPHSHPDASHTVPLSVLPLPSLDTLNEICNHLENDVAFQAKREQVIGDCMNATFLDKLYRVFEDAEDLELRDKLTTLWHIVKKMVMTCSKELINLLLDDEHYEKTFGILEHDEGIPDDRRIRHRSYIKDNCHLVEPVQIADNEFRKQIHLHFRLCYLKDVALARVLDDQCLAIISNLAGQQQLDLLAQSIDDSKGHLAEIFKALPDNYDALLWINSLVAMCRQMMPNEKSQLFNALNQRHIFEALEEYLRKSCNGYQQWERLMALEAKTREDQQRDHTGQPHPLSSGQGVTDGNAAAGSAKTDEQHSSGQMSVNGTPPAAAAAAAAAGGGGGASSPPMPVSKLTYGAAPHPTVAHVLQRPSTNPVSAAVEIIQAAVTAMPGLYRNFLKQRSASSGQAMVGGGGRTSMETDTDSFALLCRLMIENQDQGIQSQLGEVLRHVLDTSNMEQPEKDDFLTLFYEKGVMEVLIEPILRPKTHFHTQSEEENYVFAKQQICEILAFIVKKHSYRIKYYILRVDLAKKVMQLAKAREKHLVLAAIRFIRAIVDTKDAFYYRYFAKNDVLRPMMELLRDQGGLSRFSGGMGNLLESAILELFKFIHCSNPPIKELITYLGSQYEDLLKQLADRAKLTGNTKIYEQLLIDWEKCKEVEEFPPKTHPLGRDTSAMDRDSDSISSRRLAREDEEQDAWLEQDDEDVQSPNQPNIEGPIVEGQPEQEPEITTGTAAAAAAASSPPQQPPSGESAEVMNVSPPSPSQSIMRTGMGLGAAKRGPPQVPPMPLQQQQQQQRPERTIAGSKDALRAAMSDYDDDDEEAQAPPASPPSHPQPLSTAPEGPPVTSPQPPAAAPTRLENVFATGGGPAGSRSPISRGASAVARRGAGVITMKISSHRRISGEGGQGQQPGGTAGAGGLANGVEGREGANGSGPMAQDTDQRDQSQQPQAVSPGLSLPAGATVAAAGDAPLAAQEDTSMHSPPRAAIEEVGAGLQAADTDQSQPHHIKKKLRLEGGKE</sequence>
<dbReference type="SUPFAM" id="SSF50729">
    <property type="entry name" value="PH domain-like"/>
    <property type="match status" value="1"/>
</dbReference>
<feature type="compositionally biased region" description="Pro residues" evidence="3">
    <location>
        <begin position="949"/>
        <end position="961"/>
    </location>
</feature>
<dbReference type="SUPFAM" id="SSF48371">
    <property type="entry name" value="ARM repeat"/>
    <property type="match status" value="1"/>
</dbReference>
<evidence type="ECO:0000256" key="3">
    <source>
        <dbReference type="SAM" id="MobiDB-lite"/>
    </source>
</evidence>
<keyword evidence="7" id="KW-1185">Reference proteome</keyword>
<evidence type="ECO:0000259" key="4">
    <source>
        <dbReference type="Pfam" id="PF04802"/>
    </source>
</evidence>
<dbReference type="PANTHER" id="PTHR23318">
    <property type="entry name" value="ATP SYNTHASE GAMMA-RELATED"/>
    <property type="match status" value="1"/>
</dbReference>
<dbReference type="Pfam" id="PF04802">
    <property type="entry name" value="PP4R3"/>
    <property type="match status" value="2"/>
</dbReference>
<dbReference type="STRING" id="1169540.A0A0G4EL36"/>
<dbReference type="PhylomeDB" id="A0A0G4EL36"/>
<name>A0A0G4EL36_VITBC</name>
<dbReference type="Gene3D" id="2.30.29.30">
    <property type="entry name" value="Pleckstrin-homology domain (PH domain)/Phosphotyrosine-binding domain (PTB)"/>
    <property type="match status" value="1"/>
</dbReference>
<dbReference type="GO" id="GO:0005654">
    <property type="term" value="C:nucleoplasm"/>
    <property type="evidence" value="ECO:0007669"/>
    <property type="project" value="TreeGrafter"/>
</dbReference>
<comment type="subcellular location">
    <subcellularLocation>
        <location evidence="1">Nucleus</location>
    </subcellularLocation>
</comment>
<feature type="region of interest" description="Disordered" evidence="3">
    <location>
        <begin position="769"/>
        <end position="1126"/>
    </location>
</feature>
<dbReference type="EMBL" id="CDMY01000253">
    <property type="protein sequence ID" value="CEL97106.1"/>
    <property type="molecule type" value="Genomic_DNA"/>
</dbReference>
<feature type="domain" description="Serine/threonine-protein phosphatase 4 regulatory subunit 3-like central" evidence="4">
    <location>
        <begin position="471"/>
        <end position="742"/>
    </location>
</feature>
<protein>
    <submittedName>
        <fullName evidence="6">Uncharacterized protein</fullName>
    </submittedName>
</protein>
<dbReference type="AlphaFoldDB" id="A0A0G4EL36"/>
<feature type="compositionally biased region" description="Low complexity" evidence="3">
    <location>
        <begin position="1065"/>
        <end position="1081"/>
    </location>
</feature>
<accession>A0A0G4EL36</accession>
<evidence type="ECO:0000313" key="6">
    <source>
        <dbReference type="EMBL" id="CEL97106.1"/>
    </source>
</evidence>
<evidence type="ECO:0000313" key="7">
    <source>
        <dbReference type="Proteomes" id="UP000041254"/>
    </source>
</evidence>
<evidence type="ECO:0000256" key="2">
    <source>
        <dbReference type="ARBA" id="ARBA00023242"/>
    </source>
</evidence>
<dbReference type="InterPro" id="IPR051137">
    <property type="entry name" value="PP4R3-like"/>
</dbReference>
<dbReference type="InterPro" id="IPR006887">
    <property type="entry name" value="P4R3-like_central_dom"/>
</dbReference>
<evidence type="ECO:0000256" key="1">
    <source>
        <dbReference type="ARBA" id="ARBA00004123"/>
    </source>
</evidence>
<keyword evidence="2" id="KW-0539">Nucleus</keyword>
<dbReference type="Pfam" id="PF22972">
    <property type="entry name" value="EVH1_PP4R3"/>
    <property type="match status" value="1"/>
</dbReference>
<feature type="compositionally biased region" description="Low complexity" evidence="3">
    <location>
        <begin position="838"/>
        <end position="861"/>
    </location>
</feature>
<dbReference type="InterPro" id="IPR011993">
    <property type="entry name" value="PH-like_dom_sf"/>
</dbReference>
<dbReference type="InParanoid" id="A0A0G4EL36"/>
<dbReference type="GO" id="GO:0072542">
    <property type="term" value="F:protein phosphatase activator activity"/>
    <property type="evidence" value="ECO:0007669"/>
    <property type="project" value="TreeGrafter"/>
</dbReference>
<organism evidence="6 7">
    <name type="scientific">Vitrella brassicaformis (strain CCMP3155)</name>
    <dbReference type="NCBI Taxonomy" id="1169540"/>
    <lineage>
        <taxon>Eukaryota</taxon>
        <taxon>Sar</taxon>
        <taxon>Alveolata</taxon>
        <taxon>Colpodellida</taxon>
        <taxon>Vitrellaceae</taxon>
        <taxon>Vitrella</taxon>
    </lineage>
</organism>
<dbReference type="VEuPathDB" id="CryptoDB:Vbra_5077"/>
<feature type="compositionally biased region" description="Gly residues" evidence="3">
    <location>
        <begin position="1010"/>
        <end position="1028"/>
    </location>
</feature>
<dbReference type="GO" id="GO:0030289">
    <property type="term" value="C:protein phosphatase 4 complex"/>
    <property type="evidence" value="ECO:0007669"/>
    <property type="project" value="TreeGrafter"/>
</dbReference>
<feature type="region of interest" description="Disordered" evidence="3">
    <location>
        <begin position="388"/>
        <end position="435"/>
    </location>
</feature>
<dbReference type="OrthoDB" id="27483at2759"/>
<feature type="domain" description="PP4R3 EVH1-like" evidence="5">
    <location>
        <begin position="19"/>
        <end position="115"/>
    </location>
</feature>
<feature type="compositionally biased region" description="Low complexity" evidence="3">
    <location>
        <begin position="984"/>
        <end position="997"/>
    </location>
</feature>
<dbReference type="InterPro" id="IPR016024">
    <property type="entry name" value="ARM-type_fold"/>
</dbReference>